<feature type="compositionally biased region" description="Polar residues" evidence="1">
    <location>
        <begin position="1"/>
        <end position="13"/>
    </location>
</feature>
<dbReference type="AlphaFoldDB" id="A0A5B7B9G0"/>
<feature type="compositionally biased region" description="Polar residues" evidence="1">
    <location>
        <begin position="305"/>
        <end position="315"/>
    </location>
</feature>
<evidence type="ECO:0000313" key="3">
    <source>
        <dbReference type="EMBL" id="MPA64104.1"/>
    </source>
</evidence>
<evidence type="ECO:0000313" key="2">
    <source>
        <dbReference type="EMBL" id="MPA64103.1"/>
    </source>
</evidence>
<accession>A0A5B7B9G0</accession>
<organism evidence="2">
    <name type="scientific">Davidia involucrata</name>
    <name type="common">Dove tree</name>
    <dbReference type="NCBI Taxonomy" id="16924"/>
    <lineage>
        <taxon>Eukaryota</taxon>
        <taxon>Viridiplantae</taxon>
        <taxon>Streptophyta</taxon>
        <taxon>Embryophyta</taxon>
        <taxon>Tracheophyta</taxon>
        <taxon>Spermatophyta</taxon>
        <taxon>Magnoliopsida</taxon>
        <taxon>eudicotyledons</taxon>
        <taxon>Gunneridae</taxon>
        <taxon>Pentapetalae</taxon>
        <taxon>asterids</taxon>
        <taxon>Cornales</taxon>
        <taxon>Nyssaceae</taxon>
        <taxon>Davidia</taxon>
    </lineage>
</organism>
<protein>
    <recommendedName>
        <fullName evidence="4">AT hook motif-containing protein</fullName>
    </recommendedName>
</protein>
<feature type="region of interest" description="Disordered" evidence="1">
    <location>
        <begin position="305"/>
        <end position="326"/>
    </location>
</feature>
<proteinExistence type="predicted"/>
<dbReference type="EMBL" id="GHES01033544">
    <property type="protein sequence ID" value="MPA64103.1"/>
    <property type="molecule type" value="Transcribed_RNA"/>
</dbReference>
<evidence type="ECO:0000256" key="1">
    <source>
        <dbReference type="SAM" id="MobiDB-lite"/>
    </source>
</evidence>
<evidence type="ECO:0008006" key="4">
    <source>
        <dbReference type="Google" id="ProtNLM"/>
    </source>
</evidence>
<gene>
    <name evidence="2" type="ORF">Din_033544</name>
    <name evidence="3" type="ORF">Din_033545</name>
</gene>
<dbReference type="PANTHER" id="PTHR34682">
    <property type="entry name" value="AT HOOK MOTIF-CONTAINING PROTEIN"/>
    <property type="match status" value="1"/>
</dbReference>
<dbReference type="EMBL" id="GHES01033545">
    <property type="protein sequence ID" value="MPA64104.1"/>
    <property type="molecule type" value="Transcribed_RNA"/>
</dbReference>
<feature type="compositionally biased region" description="Basic and acidic residues" evidence="1">
    <location>
        <begin position="26"/>
        <end position="36"/>
    </location>
</feature>
<dbReference type="InterPro" id="IPR045881">
    <property type="entry name" value="MNM1-like"/>
</dbReference>
<feature type="region of interest" description="Disordered" evidence="1">
    <location>
        <begin position="1"/>
        <end position="63"/>
    </location>
</feature>
<name>A0A5B7B9G0_DAVIN</name>
<sequence length="412" mass="44959">MSQQNKQVNTSTPADLPVKRKRGRPRKDENLVKKENLNSPVPPSDDGMRRNQPVEVEQSSDIDDDMAGQVVSGVIEGSFDAGYLLSVRAGNSNTLLRGVVFQPGLFTPITRANDVAPHARMYKRREFPIPVFNPQIQFNISLPQPEQSNGQLVQLENRSPMVPDQVLPSELQSGALFAHDIQSASVALPLSDYLPKNDSGASLGGKTMPQENLEFGLENQFAPQLEHYRIVEEDEVMQVFEASTLLEVPKVGVKTTEDLLLKSTSKSMVDILTGTETINQVPQVQHQAVDPGLEPNELVHNELKSSNSELHQTSEVAKPQPVPPEPISEPMDVVIEKLNSPKNDMPQSIQSEPASKVLIMNETPCNGKLASDAADNTEGGSLSAPKGEEVTPFEPEPAAGDSHLPGTLWSHQ</sequence>
<reference evidence="2" key="1">
    <citation type="submission" date="2019-08" db="EMBL/GenBank/DDBJ databases">
        <title>Reference gene set and small RNA set construction with multiple tissues from Davidia involucrata Baill.</title>
        <authorList>
            <person name="Yang H."/>
            <person name="Zhou C."/>
            <person name="Li G."/>
            <person name="Wang J."/>
            <person name="Gao P."/>
            <person name="Wang M."/>
            <person name="Wang R."/>
            <person name="Zhao Y."/>
        </authorList>
    </citation>
    <scope>NUCLEOTIDE SEQUENCE</scope>
    <source>
        <tissue evidence="2">Mixed with DoveR01_LX</tissue>
    </source>
</reference>
<dbReference type="PANTHER" id="PTHR34682:SF3">
    <property type="entry name" value="AT HOOK MOTIF-CONTAINING PROTEIN"/>
    <property type="match status" value="1"/>
</dbReference>
<feature type="region of interest" description="Disordered" evidence="1">
    <location>
        <begin position="368"/>
        <end position="412"/>
    </location>
</feature>